<dbReference type="InterPro" id="IPR003788">
    <property type="entry name" value="NDUFAF7"/>
</dbReference>
<comment type="similarity">
    <text evidence="2">Belongs to the NDUFAF7 family.</text>
</comment>
<evidence type="ECO:0000256" key="7">
    <source>
        <dbReference type="ARBA" id="ARBA00048612"/>
    </source>
</evidence>
<evidence type="ECO:0000256" key="4">
    <source>
        <dbReference type="ARBA" id="ARBA00022603"/>
    </source>
</evidence>
<keyword evidence="10" id="KW-1185">Reference proteome</keyword>
<evidence type="ECO:0000313" key="10">
    <source>
        <dbReference type="Proteomes" id="UP001642484"/>
    </source>
</evidence>
<reference evidence="9 10" key="1">
    <citation type="submission" date="2024-02" db="EMBL/GenBank/DDBJ databases">
        <authorList>
            <person name="Chen Y."/>
            <person name="Shah S."/>
            <person name="Dougan E. K."/>
            <person name="Thang M."/>
            <person name="Chan C."/>
        </authorList>
    </citation>
    <scope>NUCLEOTIDE SEQUENCE [LARGE SCALE GENOMIC DNA]</scope>
</reference>
<evidence type="ECO:0000256" key="1">
    <source>
        <dbReference type="ARBA" id="ARBA00004173"/>
    </source>
</evidence>
<dbReference type="Pfam" id="PF02636">
    <property type="entry name" value="Methyltransf_28"/>
    <property type="match status" value="2"/>
</dbReference>
<comment type="caution">
    <text evidence="9">The sequence shown here is derived from an EMBL/GenBank/DDBJ whole genome shotgun (WGS) entry which is preliminary data.</text>
</comment>
<evidence type="ECO:0000256" key="8">
    <source>
        <dbReference type="SAM" id="SignalP"/>
    </source>
</evidence>
<comment type="subcellular location">
    <subcellularLocation>
        <location evidence="1">Mitochondrion</location>
    </subcellularLocation>
</comment>
<dbReference type="SUPFAM" id="SSF53335">
    <property type="entry name" value="S-adenosyl-L-methionine-dependent methyltransferases"/>
    <property type="match status" value="2"/>
</dbReference>
<dbReference type="Proteomes" id="UP001642484">
    <property type="component" value="Unassembled WGS sequence"/>
</dbReference>
<protein>
    <recommendedName>
        <fullName evidence="3">type II protein arginine methyltransferase</fullName>
        <ecNumber evidence="3">2.1.1.320</ecNumber>
    </recommendedName>
</protein>
<dbReference type="EC" id="2.1.1.320" evidence="3"/>
<dbReference type="PANTHER" id="PTHR12049:SF7">
    <property type="entry name" value="PROTEIN ARGININE METHYLTRANSFERASE NDUFAF7, MITOCHONDRIAL"/>
    <property type="match status" value="1"/>
</dbReference>
<comment type="catalytic activity">
    <reaction evidence="7">
        <text>L-arginyl-[protein] + 2 S-adenosyl-L-methionine = N(omega),N(omega)'-dimethyl-L-arginyl-[protein] + 2 S-adenosyl-L-homocysteine + 2 H(+)</text>
        <dbReference type="Rhea" id="RHEA:48108"/>
        <dbReference type="Rhea" id="RHEA-COMP:10532"/>
        <dbReference type="Rhea" id="RHEA-COMP:11992"/>
        <dbReference type="ChEBI" id="CHEBI:15378"/>
        <dbReference type="ChEBI" id="CHEBI:29965"/>
        <dbReference type="ChEBI" id="CHEBI:57856"/>
        <dbReference type="ChEBI" id="CHEBI:59789"/>
        <dbReference type="ChEBI" id="CHEBI:88221"/>
        <dbReference type="EC" id="2.1.1.320"/>
    </reaction>
</comment>
<feature type="signal peptide" evidence="8">
    <location>
        <begin position="1"/>
        <end position="21"/>
    </location>
</feature>
<keyword evidence="8" id="KW-0732">Signal</keyword>
<organism evidence="9 10">
    <name type="scientific">Durusdinium trenchii</name>
    <dbReference type="NCBI Taxonomy" id="1381693"/>
    <lineage>
        <taxon>Eukaryota</taxon>
        <taxon>Sar</taxon>
        <taxon>Alveolata</taxon>
        <taxon>Dinophyceae</taxon>
        <taxon>Suessiales</taxon>
        <taxon>Symbiodiniaceae</taxon>
        <taxon>Durusdinium</taxon>
    </lineage>
</organism>
<keyword evidence="5" id="KW-0808">Transferase</keyword>
<evidence type="ECO:0000256" key="2">
    <source>
        <dbReference type="ARBA" id="ARBA00005891"/>
    </source>
</evidence>
<evidence type="ECO:0000256" key="3">
    <source>
        <dbReference type="ARBA" id="ARBA00011935"/>
    </source>
</evidence>
<sequence>MLEFVLTIQVIVLVRLNCVVSWNSAATQDDFYTFQEFYTDAQYGSDFGYYSTGRILHQPSSQDSSGSTYFNSYTTQPMSLSPFFGQLVCDRIVSMWNSLGQPSRFFIIEFGGGTGVLARDILGHARKEHSNFFASLQRYVIGERSPALQAAQRKTASEFIASKLRIFDADARTASRLRPLLLEEADGPLYSVVLSNELLDEFDPVRLRLSWQASNPPDTKRCRLCSTYREAHVLHRVDEKALHALFHGEDAKSILESIRWESKSLPCGLLDTQLLQRKVVERLSSSLSSDEIKRCLPMQLCCTALLLAVNSLMQDDQSSIQMGKLAASNRLLQRYRQQLARTNGTVLLSKHRYRQLRRRALEEGLDVEHALLLGGAELPGHIHTDEVYFALSPGRCQELEAWRQRHAQRLALATELRSAVAHLYDLRHADRKTLQLKVLVQPGHSQFVREASKLVDEGFMISMDYGADADALVWHALVHPNHEGIHIMDARQALSGCAGSYLACPGLQDITMTVDFTEAAGAGSTAGWRTAAYAPIFHLEFAFDEWLDRPVASLLERAGGPRTIGLHAWYRHSNEDAWSSFKVLVLHRGTRANNWTLGARDLSWPLQAVPRLAEAPFPCWKHDITKPAMAALISRHARSKEPRELEESFHSWLADLQKLQEAVDLQYGRQRQSYRDLHLVQILTDFLLFFARDQVRTSGVHGCMRPETKVGSAWLDQVRFLATARRLPEMHGEVMFNRAFNAIAAYMHGNNTGAEPAEPYECLVAAMMSSFCQQAAAEKISLEEAR</sequence>
<keyword evidence="6" id="KW-0496">Mitochondrion</keyword>
<proteinExistence type="inferred from homology"/>
<name>A0ABP0NU01_9DINO</name>
<evidence type="ECO:0000313" key="9">
    <source>
        <dbReference type="EMBL" id="CAK9067273.1"/>
    </source>
</evidence>
<gene>
    <name evidence="9" type="ORF">CCMP2556_LOCUS33053</name>
</gene>
<dbReference type="Gene3D" id="3.40.50.12710">
    <property type="match status" value="2"/>
</dbReference>
<evidence type="ECO:0000256" key="6">
    <source>
        <dbReference type="ARBA" id="ARBA00023128"/>
    </source>
</evidence>
<dbReference type="InterPro" id="IPR029063">
    <property type="entry name" value="SAM-dependent_MTases_sf"/>
</dbReference>
<dbReference type="EMBL" id="CAXAMN010022195">
    <property type="protein sequence ID" value="CAK9067273.1"/>
    <property type="molecule type" value="Genomic_DNA"/>
</dbReference>
<evidence type="ECO:0000256" key="5">
    <source>
        <dbReference type="ARBA" id="ARBA00022679"/>
    </source>
</evidence>
<feature type="chain" id="PRO_5045632425" description="type II protein arginine methyltransferase" evidence="8">
    <location>
        <begin position="22"/>
        <end position="786"/>
    </location>
</feature>
<keyword evidence="4" id="KW-0489">Methyltransferase</keyword>
<accession>A0ABP0NU01</accession>
<dbReference type="InterPro" id="IPR038375">
    <property type="entry name" value="NDUFAF7_sf"/>
</dbReference>
<dbReference type="PANTHER" id="PTHR12049">
    <property type="entry name" value="PROTEIN ARGININE METHYLTRANSFERASE NDUFAF7, MITOCHONDRIAL"/>
    <property type="match status" value="1"/>
</dbReference>